<feature type="region of interest" description="Disordered" evidence="5">
    <location>
        <begin position="512"/>
        <end position="532"/>
    </location>
</feature>
<name>A0ABD2PQU9_9PLAT</name>
<feature type="transmembrane region" description="Helical" evidence="6">
    <location>
        <begin position="117"/>
        <end position="142"/>
    </location>
</feature>
<keyword evidence="9" id="KW-1185">Reference proteome</keyword>
<comment type="subcellular location">
    <subcellularLocation>
        <location evidence="1">Membrane</location>
        <topology evidence="1">Multi-pass membrane protein</topology>
    </subcellularLocation>
</comment>
<feature type="compositionally biased region" description="Polar residues" evidence="5">
    <location>
        <begin position="572"/>
        <end position="581"/>
    </location>
</feature>
<dbReference type="Gene3D" id="1.10.287.70">
    <property type="match status" value="1"/>
</dbReference>
<dbReference type="FunFam" id="1.10.287.70:FF:000061">
    <property type="entry name" value="Sodium leak channel non-selective protein"/>
    <property type="match status" value="1"/>
</dbReference>
<dbReference type="PANTHER" id="PTHR46141:SF1">
    <property type="entry name" value="SODIUM LEAK CHANNEL NALCN"/>
    <property type="match status" value="1"/>
</dbReference>
<feature type="domain" description="Ion transport" evidence="7">
    <location>
        <begin position="4"/>
        <end position="151"/>
    </location>
</feature>
<dbReference type="SUPFAM" id="SSF81324">
    <property type="entry name" value="Voltage-gated potassium channels"/>
    <property type="match status" value="1"/>
</dbReference>
<reference evidence="8 9" key="1">
    <citation type="submission" date="2024-11" db="EMBL/GenBank/DDBJ databases">
        <title>Adaptive evolution of stress response genes in parasites aligns with host niche diversity.</title>
        <authorList>
            <person name="Hahn C."/>
            <person name="Resl P."/>
        </authorList>
    </citation>
    <scope>NUCLEOTIDE SEQUENCE [LARGE SCALE GENOMIC DNA]</scope>
    <source>
        <strain evidence="8">EGGRZ-B1_66</strain>
        <tissue evidence="8">Body</tissue>
    </source>
</reference>
<dbReference type="Proteomes" id="UP001626550">
    <property type="component" value="Unassembled WGS sequence"/>
</dbReference>
<feature type="region of interest" description="Disordered" evidence="5">
    <location>
        <begin position="303"/>
        <end position="344"/>
    </location>
</feature>
<feature type="compositionally biased region" description="Basic and acidic residues" evidence="5">
    <location>
        <begin position="721"/>
        <end position="741"/>
    </location>
</feature>
<feature type="compositionally biased region" description="Polar residues" evidence="5">
    <location>
        <begin position="512"/>
        <end position="527"/>
    </location>
</feature>
<dbReference type="PANTHER" id="PTHR46141">
    <property type="entry name" value="SODIUM LEAK CHANNEL NON-SELECTIVE PROTEIN"/>
    <property type="match status" value="1"/>
</dbReference>
<gene>
    <name evidence="8" type="ORF">Ciccas_012061</name>
</gene>
<dbReference type="EMBL" id="JBJKFK010003973">
    <property type="protein sequence ID" value="KAL3309393.1"/>
    <property type="molecule type" value="Genomic_DNA"/>
</dbReference>
<dbReference type="AlphaFoldDB" id="A0ABD2PQU9"/>
<feature type="region of interest" description="Disordered" evidence="5">
    <location>
        <begin position="553"/>
        <end position="581"/>
    </location>
</feature>
<evidence type="ECO:0000259" key="7">
    <source>
        <dbReference type="Pfam" id="PF00520"/>
    </source>
</evidence>
<protein>
    <recommendedName>
        <fullName evidence="7">Ion transport domain-containing protein</fullName>
    </recommendedName>
</protein>
<evidence type="ECO:0000256" key="5">
    <source>
        <dbReference type="SAM" id="MobiDB-lite"/>
    </source>
</evidence>
<keyword evidence="3 6" id="KW-1133">Transmembrane helix</keyword>
<feature type="transmembrane region" description="Helical" evidence="6">
    <location>
        <begin position="7"/>
        <end position="26"/>
    </location>
</feature>
<sequence length="756" mass="84521">MVLMLRFLTIAAKHVTLKMLMLTVVMSMFKSLFIILSMLNLMVVYALSGVVLFGSVKFGDNLGRHANFHNAFSATTLLTRIVTGEDWNKIMHDCMIQPPFCRIGKTYWHTDCGNVKAALIFFCSFYVIITYIMLNVLVAIIMENFSLFYSNDEDAIMSYSDIRNFQLAWNIIDVNRKGLVKAQYVRFLLPLIPRERVGFDLSKKKDQQLFKEMCYEVETLRGGKDKEISFHDVLMVLAYRTVDITKTLQLEELIAREELEYAIEEEVARQTIATWIERCIYRKKQKHGHLKFTLHSNMGNDDGDVAKTLSQPPNSAKGSAKGSAPVKRTASLGPNVVETPPTPSIICKERTNKIGAPNLLRKMSGISSKSFSQSLEFNIQDTISAWTNPTSPVFVDTCSRSQEGEESIELGVRVNPAQRSSSFNRRSLKSTVIGSNPLPDVVEDSEEGLERLTKMKSKPRKIEHAHVHPPSFVVNEGDQIPRSESSETMITSCSSQAITDPGSEEEIVQETTSLSGTDSNHSSMIDQDSSRQIETREITRFSSDDSFDFSQHRQASDFHKPAQHYKKRGESTLPSGTGTSELGPSINSCLDVKQWWRSQLNPVTLASITDETSARRDSETPSYSSITTGDGVRHRVSGIGNPGTSTRYQLGATTQAVSSLAATKRAGTAGMIRRKEQQMQQSHLQAPMDSFGAESPGNENQDNKLMRNSYKASYTVTNELAHENEIVRNHKGASDLKKVPPDGKGTSKQYRHEAFI</sequence>
<evidence type="ECO:0000256" key="4">
    <source>
        <dbReference type="ARBA" id="ARBA00023136"/>
    </source>
</evidence>
<evidence type="ECO:0000256" key="3">
    <source>
        <dbReference type="ARBA" id="ARBA00022989"/>
    </source>
</evidence>
<evidence type="ECO:0000256" key="2">
    <source>
        <dbReference type="ARBA" id="ARBA00022692"/>
    </source>
</evidence>
<dbReference type="Pfam" id="PF00520">
    <property type="entry name" value="Ion_trans"/>
    <property type="match status" value="1"/>
</dbReference>
<dbReference type="GO" id="GO:0016020">
    <property type="term" value="C:membrane"/>
    <property type="evidence" value="ECO:0007669"/>
    <property type="project" value="UniProtKB-SubCell"/>
</dbReference>
<evidence type="ECO:0000256" key="6">
    <source>
        <dbReference type="SAM" id="Phobius"/>
    </source>
</evidence>
<evidence type="ECO:0000313" key="8">
    <source>
        <dbReference type="EMBL" id="KAL3309393.1"/>
    </source>
</evidence>
<dbReference type="InterPro" id="IPR005821">
    <property type="entry name" value="Ion_trans_dom"/>
</dbReference>
<feature type="transmembrane region" description="Helical" evidence="6">
    <location>
        <begin position="32"/>
        <end position="54"/>
    </location>
</feature>
<keyword evidence="4 6" id="KW-0472">Membrane</keyword>
<keyword evidence="2 6" id="KW-0812">Transmembrane</keyword>
<feature type="region of interest" description="Disordered" evidence="5">
    <location>
        <begin position="721"/>
        <end position="756"/>
    </location>
</feature>
<comment type="caution">
    <text evidence="8">The sequence shown here is derived from an EMBL/GenBank/DDBJ whole genome shotgun (WGS) entry which is preliminary data.</text>
</comment>
<feature type="compositionally biased region" description="Polar residues" evidence="5">
    <location>
        <begin position="308"/>
        <end position="317"/>
    </location>
</feature>
<feature type="region of interest" description="Disordered" evidence="5">
    <location>
        <begin position="610"/>
        <end position="646"/>
    </location>
</feature>
<organism evidence="8 9">
    <name type="scientific">Cichlidogyrus casuarinus</name>
    <dbReference type="NCBI Taxonomy" id="1844966"/>
    <lineage>
        <taxon>Eukaryota</taxon>
        <taxon>Metazoa</taxon>
        <taxon>Spiralia</taxon>
        <taxon>Lophotrochozoa</taxon>
        <taxon>Platyhelminthes</taxon>
        <taxon>Monogenea</taxon>
        <taxon>Monopisthocotylea</taxon>
        <taxon>Dactylogyridea</taxon>
        <taxon>Ancyrocephalidae</taxon>
        <taxon>Cichlidogyrus</taxon>
    </lineage>
</organism>
<evidence type="ECO:0000313" key="9">
    <source>
        <dbReference type="Proteomes" id="UP001626550"/>
    </source>
</evidence>
<evidence type="ECO:0000256" key="1">
    <source>
        <dbReference type="ARBA" id="ARBA00004141"/>
    </source>
</evidence>
<proteinExistence type="predicted"/>
<accession>A0ABD2PQU9</accession>
<dbReference type="InterPro" id="IPR028823">
    <property type="entry name" value="NALCN"/>
</dbReference>